<dbReference type="EMBL" id="JAKKPZ010000021">
    <property type="protein sequence ID" value="KAI1711562.1"/>
    <property type="molecule type" value="Genomic_DNA"/>
</dbReference>
<name>A0AAD4N2I7_9BILA</name>
<dbReference type="PROSITE" id="PS50181">
    <property type="entry name" value="FBOX"/>
    <property type="match status" value="1"/>
</dbReference>
<dbReference type="InterPro" id="IPR001810">
    <property type="entry name" value="F-box_dom"/>
</dbReference>
<comment type="caution">
    <text evidence="3">The sequence shown here is derived from an EMBL/GenBank/DDBJ whole genome shotgun (WGS) entry which is preliminary data.</text>
</comment>
<organism evidence="3 4">
    <name type="scientific">Ditylenchus destructor</name>
    <dbReference type="NCBI Taxonomy" id="166010"/>
    <lineage>
        <taxon>Eukaryota</taxon>
        <taxon>Metazoa</taxon>
        <taxon>Ecdysozoa</taxon>
        <taxon>Nematoda</taxon>
        <taxon>Chromadorea</taxon>
        <taxon>Rhabditida</taxon>
        <taxon>Tylenchina</taxon>
        <taxon>Tylenchomorpha</taxon>
        <taxon>Sphaerularioidea</taxon>
        <taxon>Anguinidae</taxon>
        <taxon>Anguininae</taxon>
        <taxon>Ditylenchus</taxon>
    </lineage>
</organism>
<proteinExistence type="predicted"/>
<feature type="domain" description="F-box" evidence="2">
    <location>
        <begin position="22"/>
        <end position="72"/>
    </location>
</feature>
<evidence type="ECO:0000313" key="4">
    <source>
        <dbReference type="Proteomes" id="UP001201812"/>
    </source>
</evidence>
<feature type="transmembrane region" description="Helical" evidence="1">
    <location>
        <begin position="69"/>
        <end position="86"/>
    </location>
</feature>
<accession>A0AAD4N2I7</accession>
<keyword evidence="1" id="KW-0472">Membrane</keyword>
<dbReference type="SUPFAM" id="SSF81383">
    <property type="entry name" value="F-box domain"/>
    <property type="match status" value="1"/>
</dbReference>
<protein>
    <recommendedName>
        <fullName evidence="2">F-box domain-containing protein</fullName>
    </recommendedName>
</protein>
<keyword evidence="4" id="KW-1185">Reference proteome</keyword>
<evidence type="ECO:0000256" key="1">
    <source>
        <dbReference type="SAM" id="Phobius"/>
    </source>
</evidence>
<reference evidence="3" key="1">
    <citation type="submission" date="2022-01" db="EMBL/GenBank/DDBJ databases">
        <title>Genome Sequence Resource for Two Populations of Ditylenchus destructor, the Migratory Endoparasitic Phytonematode.</title>
        <authorList>
            <person name="Zhang H."/>
            <person name="Lin R."/>
            <person name="Xie B."/>
        </authorList>
    </citation>
    <scope>NUCLEOTIDE SEQUENCE</scope>
    <source>
        <strain evidence="3">BazhouSP</strain>
    </source>
</reference>
<evidence type="ECO:0000259" key="2">
    <source>
        <dbReference type="PROSITE" id="PS50181"/>
    </source>
</evidence>
<dbReference type="Proteomes" id="UP001201812">
    <property type="component" value="Unassembled WGS sequence"/>
</dbReference>
<keyword evidence="1" id="KW-1133">Transmembrane helix</keyword>
<gene>
    <name evidence="3" type="ORF">DdX_10024</name>
</gene>
<dbReference type="AlphaFoldDB" id="A0AAD4N2I7"/>
<keyword evidence="1" id="KW-0812">Transmembrane</keyword>
<evidence type="ECO:0000313" key="3">
    <source>
        <dbReference type="EMBL" id="KAI1711562.1"/>
    </source>
</evidence>
<sequence>MKDSGIDLANGSSNPEEVAVIPHHFSTLPMEVLDTIFQFLSPDDSINIMLLVKKLKQKDDLLKKKDKQLIVLGVILAVIVLAHLFFY</sequence>
<dbReference type="InterPro" id="IPR036047">
    <property type="entry name" value="F-box-like_dom_sf"/>
</dbReference>